<protein>
    <recommendedName>
        <fullName evidence="5">Porin domain-containing protein</fullName>
    </recommendedName>
</protein>
<keyword evidence="4" id="KW-1185">Reference proteome</keyword>
<dbReference type="NCBIfam" id="TIGR02001">
    <property type="entry name" value="gcw_chp"/>
    <property type="match status" value="1"/>
</dbReference>
<dbReference type="EMBL" id="CP026100">
    <property type="protein sequence ID" value="AYV45689.1"/>
    <property type="molecule type" value="Genomic_DNA"/>
</dbReference>
<evidence type="ECO:0000313" key="3">
    <source>
        <dbReference type="Proteomes" id="UP000234483"/>
    </source>
</evidence>
<evidence type="ECO:0000313" key="1">
    <source>
        <dbReference type="EMBL" id="AYV45689.1"/>
    </source>
</evidence>
<evidence type="ECO:0000313" key="4">
    <source>
        <dbReference type="Proteomes" id="UP000281192"/>
    </source>
</evidence>
<organism evidence="2 3">
    <name type="scientific">Caulobacter flavus</name>
    <dbReference type="NCBI Taxonomy" id="1679497"/>
    <lineage>
        <taxon>Bacteria</taxon>
        <taxon>Pseudomonadati</taxon>
        <taxon>Pseudomonadota</taxon>
        <taxon>Alphaproteobacteria</taxon>
        <taxon>Caulobacterales</taxon>
        <taxon>Caulobacteraceae</taxon>
        <taxon>Caulobacter</taxon>
    </lineage>
</organism>
<gene>
    <name evidence="1" type="ORF">C1707_05145</name>
    <name evidence="2" type="ORF">CFHF_13920</name>
</gene>
<proteinExistence type="predicted"/>
<dbReference type="InterPro" id="IPR010239">
    <property type="entry name" value="CHP02001"/>
</dbReference>
<accession>A0A2N5CSS5</accession>
<dbReference type="Proteomes" id="UP000281192">
    <property type="component" value="Chromosome"/>
</dbReference>
<evidence type="ECO:0000313" key="2">
    <source>
        <dbReference type="EMBL" id="PLR13934.1"/>
    </source>
</evidence>
<dbReference type="AlphaFoldDB" id="A0A2N5CSS5"/>
<reference evidence="1 4" key="2">
    <citation type="submission" date="2018-01" db="EMBL/GenBank/DDBJ databases">
        <title>Complete genome sequence of Caulobacter flavus RHGG3.</title>
        <authorList>
            <person name="Yang E."/>
        </authorList>
    </citation>
    <scope>NUCLEOTIDE SEQUENCE [LARGE SCALE GENOMIC DNA]</scope>
    <source>
        <strain evidence="1 4">RHGG3</strain>
    </source>
</reference>
<dbReference type="Proteomes" id="UP000234483">
    <property type="component" value="Unassembled WGS sequence"/>
</dbReference>
<dbReference type="EMBL" id="PJRQ01000026">
    <property type="protein sequence ID" value="PLR13934.1"/>
    <property type="molecule type" value="Genomic_DNA"/>
</dbReference>
<dbReference type="KEGG" id="cfh:C1707_05145"/>
<name>A0A2N5CSS5_9CAUL</name>
<dbReference type="Pfam" id="PF09694">
    <property type="entry name" value="Gcw_chp"/>
    <property type="match status" value="1"/>
</dbReference>
<evidence type="ECO:0008006" key="5">
    <source>
        <dbReference type="Google" id="ProtNLM"/>
    </source>
</evidence>
<reference evidence="2 3" key="1">
    <citation type="submission" date="2017-12" db="EMBL/GenBank/DDBJ databases">
        <title>The genome sequence of Caulobacter flavus CGMCC1 15093.</title>
        <authorList>
            <person name="Gao J."/>
            <person name="Mao X."/>
            <person name="Sun J."/>
        </authorList>
    </citation>
    <scope>NUCLEOTIDE SEQUENCE [LARGE SCALE GENOMIC DNA]</scope>
    <source>
        <strain evidence="2 3">CGMCC1 15093</strain>
    </source>
</reference>
<dbReference type="OrthoDB" id="9793561at2"/>
<sequence length="248" mass="25904">MAARRCFSSRLSASVKVWAALHRLDPELSMRTLLAGAALAALVPVLAQAAEPVTLSYKLGIVSDYRFRGVTFSDREPALQGGVTASAGNGLYGWVWGSTIADYGGADTELDAAVGWTGAAGGLTLDVSAARYGYPGGKGVDYWEFPVSAAHAAGDWTWAVGAAWSPEQDALGGQDNRYGYARAAWTSPKAPVSVTAQLGREHGAFAPDGKWDWSLGATRKIKALELGLTYVGSDRAGDTVVATVTAGF</sequence>